<organism evidence="8 9">
    <name type="scientific">candidate division MSBL1 archaeon SCGC-AAA259D14</name>
    <dbReference type="NCBI Taxonomy" id="1698261"/>
    <lineage>
        <taxon>Archaea</taxon>
        <taxon>Methanobacteriati</taxon>
        <taxon>Methanobacteriota</taxon>
        <taxon>candidate division MSBL1</taxon>
    </lineage>
</organism>
<keyword evidence="4 5" id="KW-0472">Membrane</keyword>
<evidence type="ECO:0000259" key="6">
    <source>
        <dbReference type="Pfam" id="PF02163"/>
    </source>
</evidence>
<dbReference type="SUPFAM" id="SSF50156">
    <property type="entry name" value="PDZ domain-like"/>
    <property type="match status" value="1"/>
</dbReference>
<evidence type="ECO:0000256" key="3">
    <source>
        <dbReference type="ARBA" id="ARBA00022989"/>
    </source>
</evidence>
<gene>
    <name evidence="8" type="ORF">AKJ62_02320</name>
</gene>
<dbReference type="Pfam" id="PF02163">
    <property type="entry name" value="Peptidase_M50"/>
    <property type="match status" value="1"/>
</dbReference>
<dbReference type="EMBL" id="LHXL01000022">
    <property type="protein sequence ID" value="KXA89816.1"/>
    <property type="molecule type" value="Genomic_DNA"/>
</dbReference>
<keyword evidence="9" id="KW-1185">Reference proteome</keyword>
<comment type="subcellular location">
    <subcellularLocation>
        <location evidence="1">Endomembrane system</location>
        <topology evidence="1">Multi-pass membrane protein</topology>
    </subcellularLocation>
</comment>
<dbReference type="GO" id="GO:0012505">
    <property type="term" value="C:endomembrane system"/>
    <property type="evidence" value="ECO:0007669"/>
    <property type="project" value="UniProtKB-SubCell"/>
</dbReference>
<dbReference type="InterPro" id="IPR036034">
    <property type="entry name" value="PDZ_sf"/>
</dbReference>
<feature type="transmembrane region" description="Helical" evidence="5">
    <location>
        <begin position="378"/>
        <end position="398"/>
    </location>
</feature>
<dbReference type="CDD" id="cd05709">
    <property type="entry name" value="S2P-M50"/>
    <property type="match status" value="1"/>
</dbReference>
<dbReference type="GO" id="GO:0016020">
    <property type="term" value="C:membrane"/>
    <property type="evidence" value="ECO:0007669"/>
    <property type="project" value="InterPro"/>
</dbReference>
<feature type="transmembrane region" description="Helical" evidence="5">
    <location>
        <begin position="182"/>
        <end position="203"/>
    </location>
</feature>
<dbReference type="Gene3D" id="2.30.42.10">
    <property type="match status" value="1"/>
</dbReference>
<dbReference type="GO" id="GO:0005737">
    <property type="term" value="C:cytoplasm"/>
    <property type="evidence" value="ECO:0007669"/>
    <property type="project" value="TreeGrafter"/>
</dbReference>
<feature type="transmembrane region" description="Helical" evidence="5">
    <location>
        <begin position="6"/>
        <end position="22"/>
    </location>
</feature>
<evidence type="ECO:0000313" key="8">
    <source>
        <dbReference type="EMBL" id="KXA89816.1"/>
    </source>
</evidence>
<feature type="domain" description="PDZ" evidence="7">
    <location>
        <begin position="212"/>
        <end position="260"/>
    </location>
</feature>
<evidence type="ECO:0008006" key="10">
    <source>
        <dbReference type="Google" id="ProtNLM"/>
    </source>
</evidence>
<evidence type="ECO:0000256" key="2">
    <source>
        <dbReference type="ARBA" id="ARBA00022692"/>
    </source>
</evidence>
<evidence type="ECO:0000259" key="7">
    <source>
        <dbReference type="Pfam" id="PF17820"/>
    </source>
</evidence>
<feature type="transmembrane region" description="Helical" evidence="5">
    <location>
        <begin position="109"/>
        <end position="130"/>
    </location>
</feature>
<proteinExistence type="predicted"/>
<evidence type="ECO:0000256" key="4">
    <source>
        <dbReference type="ARBA" id="ARBA00023136"/>
    </source>
</evidence>
<feature type="transmembrane region" description="Helical" evidence="5">
    <location>
        <begin position="64"/>
        <end position="89"/>
    </location>
</feature>
<feature type="transmembrane region" description="Helical" evidence="5">
    <location>
        <begin position="334"/>
        <end position="351"/>
    </location>
</feature>
<dbReference type="InterPro" id="IPR008915">
    <property type="entry name" value="Peptidase_M50"/>
</dbReference>
<dbReference type="GO" id="GO:0004222">
    <property type="term" value="F:metalloendopeptidase activity"/>
    <property type="evidence" value="ECO:0007669"/>
    <property type="project" value="InterPro"/>
</dbReference>
<dbReference type="PANTHER" id="PTHR13325">
    <property type="entry name" value="PROTEASE M50 MEMBRANE-BOUND TRANSCRIPTION FACTOR SITE 2 PROTEASE"/>
    <property type="match status" value="1"/>
</dbReference>
<protein>
    <recommendedName>
        <fullName evidence="10">PDZ domain-containing protein</fullName>
    </recommendedName>
</protein>
<name>A0A133U6N2_9EURY</name>
<reference evidence="8 9" key="1">
    <citation type="journal article" date="2016" name="Sci. Rep.">
        <title>Metabolic traits of an uncultured archaeal lineage -MSBL1- from brine pools of the Red Sea.</title>
        <authorList>
            <person name="Mwirichia R."/>
            <person name="Alam I."/>
            <person name="Rashid M."/>
            <person name="Vinu M."/>
            <person name="Ba-Alawi W."/>
            <person name="Anthony Kamau A."/>
            <person name="Kamanda Ngugi D."/>
            <person name="Goker M."/>
            <person name="Klenk H.P."/>
            <person name="Bajic V."/>
            <person name="Stingl U."/>
        </authorList>
    </citation>
    <scope>NUCLEOTIDE SEQUENCE [LARGE SCALE GENOMIC DNA]</scope>
    <source>
        <strain evidence="8">SCGC-AAA259D14</strain>
    </source>
</reference>
<comment type="caution">
    <text evidence="8">The sequence shown here is derived from an EMBL/GenBank/DDBJ whole genome shotgun (WGS) entry which is preliminary data.</text>
</comment>
<evidence type="ECO:0000256" key="1">
    <source>
        <dbReference type="ARBA" id="ARBA00004127"/>
    </source>
</evidence>
<evidence type="ECO:0000313" key="9">
    <source>
        <dbReference type="Proteomes" id="UP000070589"/>
    </source>
</evidence>
<accession>A0A133U6N2</accession>
<dbReference type="GO" id="GO:0031293">
    <property type="term" value="P:membrane protein intracellular domain proteolysis"/>
    <property type="evidence" value="ECO:0007669"/>
    <property type="project" value="TreeGrafter"/>
</dbReference>
<dbReference type="PANTHER" id="PTHR13325:SF3">
    <property type="entry name" value="MEMBRANE-BOUND TRANSCRIPTION FACTOR SITE-2 PROTEASE"/>
    <property type="match status" value="1"/>
</dbReference>
<feature type="domain" description="Peptidase M50" evidence="6">
    <location>
        <begin position="120"/>
        <end position="392"/>
    </location>
</feature>
<dbReference type="AlphaFoldDB" id="A0A133U6N2"/>
<keyword evidence="3 5" id="KW-1133">Transmembrane helix</keyword>
<keyword evidence="2 5" id="KW-0812">Transmembrane</keyword>
<evidence type="ECO:0000256" key="5">
    <source>
        <dbReference type="SAM" id="Phobius"/>
    </source>
</evidence>
<dbReference type="PRINTS" id="PR01000">
    <property type="entry name" value="SREBPS2PTASE"/>
</dbReference>
<sequence>MYFTILWIVIAIGLLWGFLFLLKRFYDLEEHSISVDPGVLTWRTKYGLGVLDRIAKSSKRFWRIFGRIGAGTGIVLMGVMFFLIVSSAFILSTRGAPPGIEGRPGVMPVVPGITTPLVAGIIALIIVLLTHEPAHGIIARSVDIDIKSTGLALFLVIPGAFVEEDEEEFENASPFDRIQMAGAGPFANILLGLACLLLILGLISPLPGLYVSDTLENYPAEKAGLPPGSRLIRIDNVVIDSYSDFDSFLDNKDPGQRVTLFTSENKYDIVLENKEYKVGVSVVPITSVSKYALLRPSGIYSVAFSEIFSSFYQGIPLISAYTYEGSVPWSVLNVLKWIFTLNLLVGLFNLLPLKPLDGGHIVEGLAEKITSKPRAKDIANWVSGITLVVILITAVMPML</sequence>
<dbReference type="Proteomes" id="UP000070589">
    <property type="component" value="Unassembled WGS sequence"/>
</dbReference>
<dbReference type="InterPro" id="IPR001193">
    <property type="entry name" value="MBTPS2"/>
</dbReference>
<dbReference type="Pfam" id="PF17820">
    <property type="entry name" value="PDZ_6"/>
    <property type="match status" value="1"/>
</dbReference>
<dbReference type="InterPro" id="IPR041489">
    <property type="entry name" value="PDZ_6"/>
</dbReference>